<keyword evidence="1" id="KW-0853">WD repeat</keyword>
<dbReference type="InterPro" id="IPR007319">
    <property type="entry name" value="WDR36/Utp21_C"/>
</dbReference>
<dbReference type="PANTHER" id="PTHR22840:SF12">
    <property type="entry name" value="WD REPEAT-CONTAINING PROTEIN 36"/>
    <property type="match status" value="1"/>
</dbReference>
<feature type="domain" description="WDR36/Utp21 C-terminal" evidence="3">
    <location>
        <begin position="889"/>
        <end position="1121"/>
    </location>
</feature>
<dbReference type="OrthoDB" id="10250769at2759"/>
<proteinExistence type="predicted"/>
<organism evidence="5 6">
    <name type="scientific">Toxoplasma gondii p89</name>
    <dbReference type="NCBI Taxonomy" id="943119"/>
    <lineage>
        <taxon>Eukaryota</taxon>
        <taxon>Sar</taxon>
        <taxon>Alveolata</taxon>
        <taxon>Apicomplexa</taxon>
        <taxon>Conoidasida</taxon>
        <taxon>Coccidia</taxon>
        <taxon>Eucoccidiorida</taxon>
        <taxon>Eimeriorina</taxon>
        <taxon>Sarcocystidae</taxon>
        <taxon>Toxoplasma</taxon>
    </lineage>
</organism>
<gene>
    <name evidence="5" type="ORF">TGP89_269770</name>
</gene>
<dbReference type="PANTHER" id="PTHR22840">
    <property type="entry name" value="WD REPEAT-CONTAINING PROTEIN 36"/>
    <property type="match status" value="1"/>
</dbReference>
<evidence type="ECO:0000256" key="2">
    <source>
        <dbReference type="SAM" id="MobiDB-lite"/>
    </source>
</evidence>
<reference evidence="5 6" key="1">
    <citation type="submission" date="2014-03" db="EMBL/GenBank/DDBJ databases">
        <authorList>
            <person name="Sibley D."/>
            <person name="Venepally P."/>
            <person name="Karamycheva S."/>
            <person name="Hadjithomas M."/>
            <person name="Khan A."/>
            <person name="Brunk B."/>
            <person name="Roos D."/>
            <person name="Caler E."/>
            <person name="Lorenzi H."/>
        </authorList>
    </citation>
    <scope>NUCLEOTIDE SEQUENCE [LARGE SCALE GENOMIC DNA]</scope>
    <source>
        <strain evidence="6">p89</strain>
    </source>
</reference>
<feature type="compositionally biased region" description="Basic and acidic residues" evidence="2">
    <location>
        <begin position="51"/>
        <end position="61"/>
    </location>
</feature>
<dbReference type="SUPFAM" id="SSF50998">
    <property type="entry name" value="Quinoprotein alcohol dehydrogenase-like"/>
    <property type="match status" value="1"/>
</dbReference>
<dbReference type="Gene3D" id="2.130.10.10">
    <property type="entry name" value="YVTN repeat-like/Quinoprotein amine dehydrogenase"/>
    <property type="match status" value="2"/>
</dbReference>
<evidence type="ECO:0000313" key="6">
    <source>
        <dbReference type="Proteomes" id="UP000028828"/>
    </source>
</evidence>
<dbReference type="AlphaFoldDB" id="A0A086L6Q8"/>
<dbReference type="EMBL" id="AEYI02000031">
    <property type="protein sequence ID" value="KFG52326.1"/>
    <property type="molecule type" value="Genomic_DNA"/>
</dbReference>
<evidence type="ECO:0000313" key="5">
    <source>
        <dbReference type="EMBL" id="KFG52326.1"/>
    </source>
</evidence>
<feature type="repeat" description="WD" evidence="1">
    <location>
        <begin position="434"/>
        <end position="465"/>
    </location>
</feature>
<evidence type="ECO:0000259" key="4">
    <source>
        <dbReference type="Pfam" id="PF25171"/>
    </source>
</evidence>
<feature type="domain" description="WDR36/Utp21 N-terminal" evidence="4">
    <location>
        <begin position="124"/>
        <end position="468"/>
    </location>
</feature>
<dbReference type="InterPro" id="IPR001680">
    <property type="entry name" value="WD40_rpt"/>
</dbReference>
<name>A0A086L6Q8_TOXGO</name>
<sequence length="1127" mass="121188">MPPGVAMEQPRGLVAGGVSPWEGRRSRAALPCTQQSADEIASSSAAKGRSGSRDATSDAAKKSRKSVKREDAHASAFAPAPTPAAAGNRSAREGSVLFHPVRMLGKVTEAVPFGLARLGTEHFITCSTGRAFQVFEGEKLRLVFSSPPLGHKIRHMAVHHSTVYTAGKYEVFGWEKLEKVAEFLPAKHAHRAIPDAPEFKLRGLLVLGEWLLTFSGVELCVWNRLSGELVRRCENRDFFASAAAAKRRLPLFTALVHPPTYLNKVLVGFDSGALLLLNLRTGQVVHQLKCLDTSAPDAGEGVQARRAGTGSDVSDSEEDNSSAARVFASLASSASSAWGAVTVAALSPEPDVVAVGFLSGRIAVVDLRRDELLLEFAHSPAQGPVLALAFRNDAFASQASVDAADMRAVLVSGAKNGDLVVWSLDGGRFLGSLDNAHEGPIRSLQFYAGQPILVSSGEDNSLVMWIFDQPTGLPRELKSRRGHIGPVGFMSFYDGIQEGTELLTTSTLRGCGRVARTSLIRHQQNCVFSAKCFRKKAIEWGFRSKRFPPAVTDIAFASSRHFDWPNVVSLHRGAHAALVWSFHEKTLTPTALRVSRHASTPATAVAVSGCGNFVVVGYADGSLHRFNLQSGKHRGAFAGPRTRSHGTGAATPAGIQRAICAVAILHSSTVVAASSHPSDVALSLYSLTTHAFERRLQLPTSRGPIASFVVSPNSSLLAVSTQEGAVFLVDILSHTVIRTIYKEGAPAAPSAIAFSPDARWLAVASRPGASQGPTLYIYDILSATVIDWMRFKSPVLALTFDPTGTFLLTSHEHAHGGVFVWANKHAFDPALTAPLLHASPLEPLDVEDPVVEVAGEGTEGDTETQEAAEPSRSSLLYKTKRAPLFSGAFTLSSVPPAKLQAIVSIEEIKEKCKPVEPVAAPVSAPFFLPTRYEGTQAKFAPAEESASSDGEATGLGEDAVAFFSGKKGTQGEDEKKPRQKIFDNGRLDVRSELQKLLAVSEAESPKAKEERYLQILKYLKSLSPSGVSLAVHQIGMLAGGSDQEIEEMVRVFHYHVKRRHEADLVQSLLNVFLKAHGDVLLSAAPDSDLAALVADLERLLRGDWQTLEEQFALLQCHLKFLTHLQME</sequence>
<dbReference type="InterPro" id="IPR015943">
    <property type="entry name" value="WD40/YVTN_repeat-like_dom_sf"/>
</dbReference>
<dbReference type="PROSITE" id="PS50294">
    <property type="entry name" value="WD_REPEATS_REGION"/>
    <property type="match status" value="1"/>
</dbReference>
<feature type="region of interest" description="Disordered" evidence="2">
    <location>
        <begin position="300"/>
        <end position="319"/>
    </location>
</feature>
<dbReference type="PROSITE" id="PS50082">
    <property type="entry name" value="WD_REPEATS_2"/>
    <property type="match status" value="1"/>
</dbReference>
<dbReference type="GO" id="GO:0034388">
    <property type="term" value="C:Pwp2p-containing subcomplex of 90S preribosome"/>
    <property type="evidence" value="ECO:0007669"/>
    <property type="project" value="TreeGrafter"/>
</dbReference>
<dbReference type="Proteomes" id="UP000028828">
    <property type="component" value="Unassembled WGS sequence"/>
</dbReference>
<feature type="region of interest" description="Disordered" evidence="2">
    <location>
        <begin position="1"/>
        <end position="91"/>
    </location>
</feature>
<dbReference type="Pfam" id="PF25168">
    <property type="entry name" value="Beta-prop_WDR36-Utp21_2nd"/>
    <property type="match status" value="1"/>
</dbReference>
<dbReference type="GO" id="GO:0006364">
    <property type="term" value="P:rRNA processing"/>
    <property type="evidence" value="ECO:0007669"/>
    <property type="project" value="InterPro"/>
</dbReference>
<dbReference type="InterPro" id="IPR011047">
    <property type="entry name" value="Quinoprotein_ADH-like_sf"/>
</dbReference>
<dbReference type="VEuPathDB" id="ToxoDB:TGP89_269770"/>
<evidence type="ECO:0000259" key="3">
    <source>
        <dbReference type="Pfam" id="PF04192"/>
    </source>
</evidence>
<dbReference type="Pfam" id="PF04192">
    <property type="entry name" value="Utp21"/>
    <property type="match status" value="1"/>
</dbReference>
<comment type="caution">
    <text evidence="5">The sequence shown here is derived from an EMBL/GenBank/DDBJ whole genome shotgun (WGS) entry which is preliminary data.</text>
</comment>
<evidence type="ECO:0000256" key="1">
    <source>
        <dbReference type="PROSITE-ProRule" id="PRU00221"/>
    </source>
</evidence>
<protein>
    <submittedName>
        <fullName evidence="5">WD domain, G-beta repeat-containing protein</fullName>
    </submittedName>
</protein>
<feature type="compositionally biased region" description="Low complexity" evidence="2">
    <location>
        <begin position="74"/>
        <end position="86"/>
    </location>
</feature>
<dbReference type="GO" id="GO:0032040">
    <property type="term" value="C:small-subunit processome"/>
    <property type="evidence" value="ECO:0007669"/>
    <property type="project" value="InterPro"/>
</dbReference>
<dbReference type="Pfam" id="PF25171">
    <property type="entry name" value="Beta-prop_WDR36-Utp21_1st"/>
    <property type="match status" value="1"/>
</dbReference>
<accession>A0A086L6Q8</accession>
<dbReference type="InterPro" id="IPR059157">
    <property type="entry name" value="WDR36-Utp21_N"/>
</dbReference>
<dbReference type="SMART" id="SM00320">
    <property type="entry name" value="WD40"/>
    <property type="match status" value="7"/>
</dbReference>